<dbReference type="PANTHER" id="PTHR42951:SF4">
    <property type="entry name" value="ACYL-COENZYME A THIOESTERASE MBLAC2"/>
    <property type="match status" value="1"/>
</dbReference>
<sequence length="230" mass="24898">MQLERVADEIDRWVMPEASMNAYVIASDGEALVVDPGTRPSRAKLFREAIEARGDRVIGTVVTHPHWDHFLALASFEGVPSYAHAEAVEHIMAHPTEHLAAGLAYGGEGDDDDELGSLRIVAPSVPVEEPYTMFVGTQRVTFEPHPTAHTQGDLVVHVAGSATIAGDLVEVGDDPQWDDSSDLDGWMQALDAIEERGESILLPGHGAPTDRSRLEHHRELFVASGATPTD</sequence>
<evidence type="ECO:0000259" key="1">
    <source>
        <dbReference type="SMART" id="SM00849"/>
    </source>
</evidence>
<proteinExistence type="predicted"/>
<dbReference type="CDD" id="cd16282">
    <property type="entry name" value="metallo-hydrolase-like_MBL-fold"/>
    <property type="match status" value="1"/>
</dbReference>
<dbReference type="Gene3D" id="3.60.15.10">
    <property type="entry name" value="Ribonuclease Z/Hydroxyacylglutathione hydrolase-like"/>
    <property type="match status" value="1"/>
</dbReference>
<dbReference type="InterPro" id="IPR036866">
    <property type="entry name" value="RibonucZ/Hydroxyglut_hydro"/>
</dbReference>
<dbReference type="InterPro" id="IPR001279">
    <property type="entry name" value="Metallo-B-lactamas"/>
</dbReference>
<dbReference type="PANTHER" id="PTHR42951">
    <property type="entry name" value="METALLO-BETA-LACTAMASE DOMAIN-CONTAINING"/>
    <property type="match status" value="1"/>
</dbReference>
<gene>
    <name evidence="2" type="ORF">H9830_11630</name>
</gene>
<name>A0A9D1YXD2_9MICO</name>
<accession>A0A9D1YXD2</accession>
<dbReference type="EMBL" id="DXDC01000351">
    <property type="protein sequence ID" value="HIY66912.1"/>
    <property type="molecule type" value="Genomic_DNA"/>
</dbReference>
<reference evidence="2" key="1">
    <citation type="journal article" date="2021" name="PeerJ">
        <title>Extensive microbial diversity within the chicken gut microbiome revealed by metagenomics and culture.</title>
        <authorList>
            <person name="Gilroy R."/>
            <person name="Ravi A."/>
            <person name="Getino M."/>
            <person name="Pursley I."/>
            <person name="Horton D.L."/>
            <person name="Alikhan N.F."/>
            <person name="Baker D."/>
            <person name="Gharbi K."/>
            <person name="Hall N."/>
            <person name="Watson M."/>
            <person name="Adriaenssens E.M."/>
            <person name="Foster-Nyarko E."/>
            <person name="Jarju S."/>
            <person name="Secka A."/>
            <person name="Antonio M."/>
            <person name="Oren A."/>
            <person name="Chaudhuri R.R."/>
            <person name="La Ragione R."/>
            <person name="Hildebrand F."/>
            <person name="Pallen M.J."/>
        </authorList>
    </citation>
    <scope>NUCLEOTIDE SEQUENCE</scope>
    <source>
        <strain evidence="2">ChiGjej1B1-98</strain>
    </source>
</reference>
<comment type="caution">
    <text evidence="2">The sequence shown here is derived from an EMBL/GenBank/DDBJ whole genome shotgun (WGS) entry which is preliminary data.</text>
</comment>
<evidence type="ECO:0000313" key="3">
    <source>
        <dbReference type="Proteomes" id="UP000824005"/>
    </source>
</evidence>
<feature type="domain" description="Metallo-beta-lactamase" evidence="1">
    <location>
        <begin position="19"/>
        <end position="205"/>
    </location>
</feature>
<dbReference type="SUPFAM" id="SSF56281">
    <property type="entry name" value="Metallo-hydrolase/oxidoreductase"/>
    <property type="match status" value="1"/>
</dbReference>
<organism evidence="2 3">
    <name type="scientific">Candidatus Agrococcus pullicola</name>
    <dbReference type="NCBI Taxonomy" id="2838429"/>
    <lineage>
        <taxon>Bacteria</taxon>
        <taxon>Bacillati</taxon>
        <taxon>Actinomycetota</taxon>
        <taxon>Actinomycetes</taxon>
        <taxon>Micrococcales</taxon>
        <taxon>Microbacteriaceae</taxon>
        <taxon>Agrococcus</taxon>
    </lineage>
</organism>
<dbReference type="Proteomes" id="UP000824005">
    <property type="component" value="Unassembled WGS sequence"/>
</dbReference>
<dbReference type="AlphaFoldDB" id="A0A9D1YXD2"/>
<protein>
    <submittedName>
        <fullName evidence="2">MBL fold metallo-hydrolase</fullName>
    </submittedName>
</protein>
<evidence type="ECO:0000313" key="2">
    <source>
        <dbReference type="EMBL" id="HIY66912.1"/>
    </source>
</evidence>
<dbReference type="Pfam" id="PF00753">
    <property type="entry name" value="Lactamase_B"/>
    <property type="match status" value="1"/>
</dbReference>
<dbReference type="SMART" id="SM00849">
    <property type="entry name" value="Lactamase_B"/>
    <property type="match status" value="1"/>
</dbReference>
<reference evidence="2" key="2">
    <citation type="submission" date="2021-04" db="EMBL/GenBank/DDBJ databases">
        <authorList>
            <person name="Gilroy R."/>
        </authorList>
    </citation>
    <scope>NUCLEOTIDE SEQUENCE</scope>
    <source>
        <strain evidence="2">ChiGjej1B1-98</strain>
    </source>
</reference>
<dbReference type="InterPro" id="IPR050855">
    <property type="entry name" value="NDM-1-like"/>
</dbReference>